<proteinExistence type="predicted"/>
<evidence type="ECO:0000259" key="1">
    <source>
        <dbReference type="PROSITE" id="PS50042"/>
    </source>
</evidence>
<dbReference type="Proteomes" id="UP000708338">
    <property type="component" value="Unassembled WGS sequence"/>
</dbReference>
<accession>A0AA41FBS9</accession>
<dbReference type="SUPFAM" id="SSF46785">
    <property type="entry name" value="Winged helix' DNA-binding domain"/>
    <property type="match status" value="1"/>
</dbReference>
<comment type="caution">
    <text evidence="2">The sequence shown here is derived from an EMBL/GenBank/DDBJ whole genome shotgun (WGS) entry which is preliminary data.</text>
</comment>
<dbReference type="AlphaFoldDB" id="A0AA41FBS9"/>
<dbReference type="InterPro" id="IPR014710">
    <property type="entry name" value="RmlC-like_jellyroll"/>
</dbReference>
<dbReference type="Gene3D" id="2.60.120.10">
    <property type="entry name" value="Jelly Rolls"/>
    <property type="match status" value="1"/>
</dbReference>
<feature type="domain" description="Cyclic nucleotide-binding" evidence="1">
    <location>
        <begin position="30"/>
        <end position="112"/>
    </location>
</feature>
<name>A0AA41FBS9_9FIRM</name>
<evidence type="ECO:0000313" key="2">
    <source>
        <dbReference type="EMBL" id="MBT9808894.1"/>
    </source>
</evidence>
<dbReference type="InterPro" id="IPR036390">
    <property type="entry name" value="WH_DNA-bd_sf"/>
</dbReference>
<dbReference type="InterPro" id="IPR018490">
    <property type="entry name" value="cNMP-bd_dom_sf"/>
</dbReference>
<gene>
    <name evidence="2" type="ORF">GPL26_04465</name>
</gene>
<sequence length="219" mass="25471">MTKEVTKMDVKELINHAPKQVTPYFDIRIYPKGSSILVPDAKNSSLYLLLERTAEVYQYTLNGMFISLYRYGKNSCFGEVELYCENRTTLGVSAIDTCRIVKLSRKGVETWIREDNGFCEFLLRQMALKIAENSDAYIRSSSMELKDRVLYCLYRHDRMGTLSDLTKDRLMNEVCTPIRSLNRVLAQYREEGLVAYDKHRFRIVDEERFLDAADKLVGD</sequence>
<dbReference type="PROSITE" id="PS50042">
    <property type="entry name" value="CNMP_BINDING_3"/>
    <property type="match status" value="1"/>
</dbReference>
<organism evidence="2 3">
    <name type="scientific">Enterocloster citroniae</name>
    <dbReference type="NCBI Taxonomy" id="358743"/>
    <lineage>
        <taxon>Bacteria</taxon>
        <taxon>Bacillati</taxon>
        <taxon>Bacillota</taxon>
        <taxon>Clostridia</taxon>
        <taxon>Lachnospirales</taxon>
        <taxon>Lachnospiraceae</taxon>
        <taxon>Enterocloster</taxon>
    </lineage>
</organism>
<protein>
    <submittedName>
        <fullName evidence="2">Cyclic nucleotide-binding domain-containing protein</fullName>
    </submittedName>
</protein>
<dbReference type="InterPro" id="IPR000595">
    <property type="entry name" value="cNMP-bd_dom"/>
</dbReference>
<dbReference type="SUPFAM" id="SSF51206">
    <property type="entry name" value="cAMP-binding domain-like"/>
    <property type="match status" value="1"/>
</dbReference>
<dbReference type="CDD" id="cd00038">
    <property type="entry name" value="CAP_ED"/>
    <property type="match status" value="1"/>
</dbReference>
<dbReference type="EMBL" id="WQPS01000004">
    <property type="protein sequence ID" value="MBT9808894.1"/>
    <property type="molecule type" value="Genomic_DNA"/>
</dbReference>
<evidence type="ECO:0000313" key="3">
    <source>
        <dbReference type="Proteomes" id="UP000708338"/>
    </source>
</evidence>
<reference evidence="2" key="1">
    <citation type="journal article" date="2021" name="Gut Microbes">
        <title>A synthetic consortium of 100 gut commensals modulates the composition and function in a colon model of the microbiome of elderly subjects.</title>
        <authorList>
            <person name="Perez M."/>
            <person name="Ntemiri A."/>
            <person name="Tan H."/>
            <person name="Harris H.M.B."/>
            <person name="Roager H.M."/>
            <person name="Ribiere C."/>
            <person name="O'Toole P.W."/>
        </authorList>
    </citation>
    <scope>NUCLEOTIDE SEQUENCE</scope>
    <source>
        <strain evidence="2">MCC335</strain>
    </source>
</reference>
<dbReference type="Pfam" id="PF00027">
    <property type="entry name" value="cNMP_binding"/>
    <property type="match status" value="1"/>
</dbReference>